<proteinExistence type="predicted"/>
<dbReference type="Pfam" id="PF00313">
    <property type="entry name" value="CSD"/>
    <property type="match status" value="1"/>
</dbReference>
<dbReference type="SMART" id="SM00357">
    <property type="entry name" value="CSP"/>
    <property type="match status" value="1"/>
</dbReference>
<dbReference type="AlphaFoldDB" id="A0A3E5EUB6"/>
<evidence type="ECO:0000313" key="3">
    <source>
        <dbReference type="EMBL" id="RGN92317.1"/>
    </source>
</evidence>
<sequence>MAKSISADKRENEKKRLARRAEKQKKKEEKKLSNKASSFEDMIAYVDENGMITSTPPAENTPKEEIKLEEIVISTPKKDKEEPVIRRGRIEFFNESKGFGFIKDLSGVEKYFFHINNVLTDITKGNIVTFDLERGLKGMNAVNVALEVEKAKKKKEDKETLNTESQMK</sequence>
<evidence type="ECO:0000259" key="2">
    <source>
        <dbReference type="PROSITE" id="PS51857"/>
    </source>
</evidence>
<dbReference type="PRINTS" id="PR00050">
    <property type="entry name" value="COLDSHOCK"/>
</dbReference>
<dbReference type="InterPro" id="IPR011129">
    <property type="entry name" value="CSD"/>
</dbReference>
<feature type="domain" description="CSD" evidence="2">
    <location>
        <begin position="85"/>
        <end position="146"/>
    </location>
</feature>
<evidence type="ECO:0000313" key="4">
    <source>
        <dbReference type="Proteomes" id="UP000260759"/>
    </source>
</evidence>
<dbReference type="CDD" id="cd04458">
    <property type="entry name" value="CSP_CDS"/>
    <property type="match status" value="1"/>
</dbReference>
<dbReference type="InterPro" id="IPR012340">
    <property type="entry name" value="NA-bd_OB-fold"/>
</dbReference>
<gene>
    <name evidence="3" type="ORF">DXB37_14575</name>
</gene>
<dbReference type="GO" id="GO:0003676">
    <property type="term" value="F:nucleic acid binding"/>
    <property type="evidence" value="ECO:0007669"/>
    <property type="project" value="InterPro"/>
</dbReference>
<protein>
    <submittedName>
        <fullName evidence="3">Cold shock domain-containing protein</fullName>
    </submittedName>
</protein>
<dbReference type="RefSeq" id="WP_117600940.1">
    <property type="nucleotide sequence ID" value="NZ_JARDAG010000001.1"/>
</dbReference>
<dbReference type="GO" id="GO:0005829">
    <property type="term" value="C:cytosol"/>
    <property type="evidence" value="ECO:0007669"/>
    <property type="project" value="UniProtKB-ARBA"/>
</dbReference>
<reference evidence="3 4" key="1">
    <citation type="submission" date="2018-08" db="EMBL/GenBank/DDBJ databases">
        <title>A genome reference for cultivated species of the human gut microbiota.</title>
        <authorList>
            <person name="Zou Y."/>
            <person name="Xue W."/>
            <person name="Luo G."/>
        </authorList>
    </citation>
    <scope>NUCLEOTIDE SEQUENCE [LARGE SCALE GENOMIC DNA]</scope>
    <source>
        <strain evidence="3 4">OM03-4</strain>
    </source>
</reference>
<accession>A0A3E5EUB6</accession>
<evidence type="ECO:0000256" key="1">
    <source>
        <dbReference type="SAM" id="MobiDB-lite"/>
    </source>
</evidence>
<dbReference type="PROSITE" id="PS51857">
    <property type="entry name" value="CSD_2"/>
    <property type="match status" value="1"/>
</dbReference>
<comment type="caution">
    <text evidence="3">The sequence shown here is derived from an EMBL/GenBank/DDBJ whole genome shotgun (WGS) entry which is preliminary data.</text>
</comment>
<dbReference type="SUPFAM" id="SSF50249">
    <property type="entry name" value="Nucleic acid-binding proteins"/>
    <property type="match status" value="1"/>
</dbReference>
<feature type="region of interest" description="Disordered" evidence="1">
    <location>
        <begin position="1"/>
        <end position="35"/>
    </location>
</feature>
<dbReference type="Proteomes" id="UP000260759">
    <property type="component" value="Unassembled WGS sequence"/>
</dbReference>
<feature type="compositionally biased region" description="Basic and acidic residues" evidence="1">
    <location>
        <begin position="1"/>
        <end position="32"/>
    </location>
</feature>
<dbReference type="InterPro" id="IPR002059">
    <property type="entry name" value="CSP_DNA-bd"/>
</dbReference>
<dbReference type="EMBL" id="QSVA01000013">
    <property type="protein sequence ID" value="RGN92317.1"/>
    <property type="molecule type" value="Genomic_DNA"/>
</dbReference>
<dbReference type="Gene3D" id="2.40.50.140">
    <property type="entry name" value="Nucleic acid-binding proteins"/>
    <property type="match status" value="1"/>
</dbReference>
<organism evidence="3 4">
    <name type="scientific">Bacteroides uniformis</name>
    <dbReference type="NCBI Taxonomy" id="820"/>
    <lineage>
        <taxon>Bacteria</taxon>
        <taxon>Pseudomonadati</taxon>
        <taxon>Bacteroidota</taxon>
        <taxon>Bacteroidia</taxon>
        <taxon>Bacteroidales</taxon>
        <taxon>Bacteroidaceae</taxon>
        <taxon>Bacteroides</taxon>
    </lineage>
</organism>
<name>A0A3E5EUB6_BACUN</name>